<dbReference type="Proteomes" id="UP000252519">
    <property type="component" value="Unassembled WGS sequence"/>
</dbReference>
<evidence type="ECO:0000313" key="1">
    <source>
        <dbReference type="EMBL" id="RCN27311.1"/>
    </source>
</evidence>
<keyword evidence="2" id="KW-1185">Reference proteome</keyword>
<dbReference type="GO" id="GO:0005886">
    <property type="term" value="C:plasma membrane"/>
    <property type="evidence" value="ECO:0007669"/>
    <property type="project" value="TreeGrafter"/>
</dbReference>
<name>A0A368F5B3_ANCCA</name>
<dbReference type="GO" id="GO:0140326">
    <property type="term" value="F:ATPase-coupled intramembrane lipid transporter activity"/>
    <property type="evidence" value="ECO:0007669"/>
    <property type="project" value="TreeGrafter"/>
</dbReference>
<evidence type="ECO:0000313" key="2">
    <source>
        <dbReference type="Proteomes" id="UP000252519"/>
    </source>
</evidence>
<dbReference type="EMBL" id="JOJR01004420">
    <property type="protein sequence ID" value="RCN27311.1"/>
    <property type="molecule type" value="Genomic_DNA"/>
</dbReference>
<feature type="non-terminal residue" evidence="1">
    <location>
        <position position="1"/>
    </location>
</feature>
<gene>
    <name evidence="1" type="ORF">ANCCAN_26957</name>
</gene>
<dbReference type="GO" id="GO:0007030">
    <property type="term" value="P:Golgi organization"/>
    <property type="evidence" value="ECO:0007669"/>
    <property type="project" value="TreeGrafter"/>
</dbReference>
<organism evidence="1 2">
    <name type="scientific">Ancylostoma caninum</name>
    <name type="common">Dog hookworm</name>
    <dbReference type="NCBI Taxonomy" id="29170"/>
    <lineage>
        <taxon>Eukaryota</taxon>
        <taxon>Metazoa</taxon>
        <taxon>Ecdysozoa</taxon>
        <taxon>Nematoda</taxon>
        <taxon>Chromadorea</taxon>
        <taxon>Rhabditida</taxon>
        <taxon>Rhabditina</taxon>
        <taxon>Rhabditomorpha</taxon>
        <taxon>Strongyloidea</taxon>
        <taxon>Ancylostomatidae</taxon>
        <taxon>Ancylostomatinae</taxon>
        <taxon>Ancylostoma</taxon>
    </lineage>
</organism>
<dbReference type="GO" id="GO:0000166">
    <property type="term" value="F:nucleotide binding"/>
    <property type="evidence" value="ECO:0007669"/>
    <property type="project" value="InterPro"/>
</dbReference>
<sequence length="150" mass="17237">LKQYYFQRTKPIDFSWNSHYEEGFKFYDTKLLDDTRAGVPEVTEFWRLLALCHTVMPERDKGQLVYQAQSPDEAALTSAARNFGFVFRARTPQSITIEVMGKEELLIGAWRIGHGHFPPKRAATISCAFLSLLTKTKRDTHKYFIALSGT</sequence>
<accession>A0A368F5B3</accession>
<dbReference type="PANTHER" id="PTHR24092:SF190">
    <property type="entry name" value="PHOSPHOLIPID-TRANSPORTING ATPASE"/>
    <property type="match status" value="1"/>
</dbReference>
<dbReference type="InterPro" id="IPR023299">
    <property type="entry name" value="ATPase_P-typ_cyto_dom_N"/>
</dbReference>
<dbReference type="STRING" id="29170.A0A368F5B3"/>
<protein>
    <submittedName>
        <fullName evidence="1">Uncharacterized protein</fullName>
    </submittedName>
</protein>
<comment type="caution">
    <text evidence="1">The sequence shown here is derived from an EMBL/GenBank/DDBJ whole genome shotgun (WGS) entry which is preliminary data.</text>
</comment>
<dbReference type="GO" id="GO:0005802">
    <property type="term" value="C:trans-Golgi network"/>
    <property type="evidence" value="ECO:0007669"/>
    <property type="project" value="TreeGrafter"/>
</dbReference>
<proteinExistence type="predicted"/>
<reference evidence="1 2" key="1">
    <citation type="submission" date="2014-10" db="EMBL/GenBank/DDBJ databases">
        <title>Draft genome of the hookworm Ancylostoma caninum.</title>
        <authorList>
            <person name="Mitreva M."/>
        </authorList>
    </citation>
    <scope>NUCLEOTIDE SEQUENCE [LARGE SCALE GENOMIC DNA]</scope>
    <source>
        <strain evidence="1 2">Baltimore</strain>
    </source>
</reference>
<dbReference type="Gene3D" id="3.40.1110.10">
    <property type="entry name" value="Calcium-transporting ATPase, cytoplasmic domain N"/>
    <property type="match status" value="1"/>
</dbReference>
<dbReference type="GO" id="GO:0045332">
    <property type="term" value="P:phospholipid translocation"/>
    <property type="evidence" value="ECO:0007669"/>
    <property type="project" value="TreeGrafter"/>
</dbReference>
<dbReference type="PANTHER" id="PTHR24092">
    <property type="entry name" value="PROBABLE PHOSPHOLIPID-TRANSPORTING ATPASE"/>
    <property type="match status" value="1"/>
</dbReference>
<dbReference type="OrthoDB" id="377733at2759"/>
<dbReference type="AlphaFoldDB" id="A0A368F5B3"/>